<proteinExistence type="predicted"/>
<dbReference type="Proteomes" id="UP001264519">
    <property type="component" value="Unassembled WGS sequence"/>
</dbReference>
<dbReference type="EMBL" id="JARWAK010000016">
    <property type="protein sequence ID" value="MDR5868226.1"/>
    <property type="molecule type" value="Genomic_DNA"/>
</dbReference>
<keyword evidence="2" id="KW-1185">Reference proteome</keyword>
<gene>
    <name evidence="1" type="ORF">QC818_15680</name>
</gene>
<accession>A0ABU1G5J9</accession>
<dbReference type="RefSeq" id="WP_309653802.1">
    <property type="nucleotide sequence ID" value="NZ_JARWAK010000016.1"/>
</dbReference>
<reference evidence="1 2" key="1">
    <citation type="submission" date="2023-04" db="EMBL/GenBank/DDBJ databases">
        <title>A long-awaited taxogenomic arrangement of the family Halomonadaceae.</title>
        <authorList>
            <person name="De La Haba R."/>
            <person name="Chuvochina M."/>
            <person name="Wittouck S."/>
            <person name="Arahal D.R."/>
            <person name="Sanchez-Porro C."/>
            <person name="Hugenholtz P."/>
            <person name="Ventosa A."/>
        </authorList>
    </citation>
    <scope>NUCLEOTIDE SEQUENCE [LARGE SCALE GENOMIC DNA]</scope>
    <source>
        <strain evidence="1 2">DSM 23530</strain>
    </source>
</reference>
<protein>
    <submittedName>
        <fullName evidence="1">Uncharacterized protein</fullName>
    </submittedName>
</protein>
<sequence length="149" mass="17104">MYVALKWDHKIGAHFVAWIVVECAELGEAFGLPQALPPRRDVAYFVDPETAERDAKAFARYKNGESAVVPHQEYSPYLSAHHGYCHYAWDHDYLAELVRHAVLYWEDGRHVKDAPVRDDLAYFVCPEASESDSRFFVQYRLGLLSDDVA</sequence>
<name>A0ABU1G5J9_9GAMM</name>
<comment type="caution">
    <text evidence="1">The sequence shown here is derived from an EMBL/GenBank/DDBJ whole genome shotgun (WGS) entry which is preliminary data.</text>
</comment>
<organism evidence="1 2">
    <name type="scientific">Halomonas koreensis</name>
    <dbReference type="NCBI Taxonomy" id="245385"/>
    <lineage>
        <taxon>Bacteria</taxon>
        <taxon>Pseudomonadati</taxon>
        <taxon>Pseudomonadota</taxon>
        <taxon>Gammaproteobacteria</taxon>
        <taxon>Oceanospirillales</taxon>
        <taxon>Halomonadaceae</taxon>
        <taxon>Halomonas</taxon>
    </lineage>
</organism>
<evidence type="ECO:0000313" key="1">
    <source>
        <dbReference type="EMBL" id="MDR5868226.1"/>
    </source>
</evidence>
<evidence type="ECO:0000313" key="2">
    <source>
        <dbReference type="Proteomes" id="UP001264519"/>
    </source>
</evidence>